<feature type="region of interest" description="Disordered" evidence="1">
    <location>
        <begin position="1"/>
        <end position="51"/>
    </location>
</feature>
<dbReference type="SMART" id="SM00584">
    <property type="entry name" value="TLDc"/>
    <property type="match status" value="1"/>
</dbReference>
<evidence type="ECO:0000256" key="1">
    <source>
        <dbReference type="SAM" id="MobiDB-lite"/>
    </source>
</evidence>
<dbReference type="Pfam" id="PF07534">
    <property type="entry name" value="TLD"/>
    <property type="match status" value="1"/>
</dbReference>
<dbReference type="PANTHER" id="PTHR23354">
    <property type="entry name" value="NUCLEOLAR PROTEIN 7/ESTROGEN RECEPTOR COACTIVATOR-RELATED"/>
    <property type="match status" value="1"/>
</dbReference>
<organism evidence="3 4">
    <name type="scientific">Paramecium sonneborni</name>
    <dbReference type="NCBI Taxonomy" id="65129"/>
    <lineage>
        <taxon>Eukaryota</taxon>
        <taxon>Sar</taxon>
        <taxon>Alveolata</taxon>
        <taxon>Ciliophora</taxon>
        <taxon>Intramacronucleata</taxon>
        <taxon>Oligohymenophorea</taxon>
        <taxon>Peniculida</taxon>
        <taxon>Parameciidae</taxon>
        <taxon>Paramecium</taxon>
    </lineage>
</organism>
<dbReference type="AlphaFoldDB" id="A0A8S1P7E8"/>
<dbReference type="InterPro" id="IPR006571">
    <property type="entry name" value="TLDc_dom"/>
</dbReference>
<evidence type="ECO:0000259" key="2">
    <source>
        <dbReference type="PROSITE" id="PS51886"/>
    </source>
</evidence>
<protein>
    <recommendedName>
        <fullName evidence="2">TLDc domain-containing protein</fullName>
    </recommendedName>
</protein>
<name>A0A8S1P7E8_9CILI</name>
<reference evidence="3" key="1">
    <citation type="submission" date="2021-01" db="EMBL/GenBank/DDBJ databases">
        <authorList>
            <consortium name="Genoscope - CEA"/>
            <person name="William W."/>
        </authorList>
    </citation>
    <scope>NUCLEOTIDE SEQUENCE</scope>
</reference>
<dbReference type="EMBL" id="CAJJDN010000071">
    <property type="protein sequence ID" value="CAD8098855.1"/>
    <property type="molecule type" value="Genomic_DNA"/>
</dbReference>
<dbReference type="Proteomes" id="UP000692954">
    <property type="component" value="Unassembled WGS sequence"/>
</dbReference>
<comment type="caution">
    <text evidence="3">The sequence shown here is derived from an EMBL/GenBank/DDBJ whole genome shotgun (WGS) entry which is preliminary data.</text>
</comment>
<sequence>MGNSKDKPIKQQQQQQQQQQQSQQQYQQQQQQQKQQQQIQSQQQSKKPNQIQNQYHIAYTTTFNNFQRENKINVSQIPIDNQYLSKQFKQFVLSIFQTDTLTLQQFLDLCDILTKAPDYNFKLLNKMRPVELMFKLMGYSENDQIPNEVCLSVLQTLFSMIKSGEAAKYLMNRIYDDSQDFSQRIGYVCNKINTTMPLISDYIEIYWVNTLSCNQMQTKQMKPIIKQSSKIIDDEIYTVLCTQNHFCTEMTQLYNNQSSGTSFNRLAWNILGYGGPTLILIYVDKKQDNIPIIFGAYNPNAWSDGLKFQGDSGCYLFSISPSFRIFGTTGNGQNYAYLNTKNIDRSKYKVGLGFGGNSEHTQFRLWIDDEIENRSKVGSEDDTYQPGYIAGEIEGQIGIIFIEVWGLGGKQALIQQDKYRQERMEELERMRKVDKKQFFSGFDQAMFLEKTFAHRDQVREEIEKD</sequence>
<accession>A0A8S1P7E8</accession>
<dbReference type="PANTHER" id="PTHR23354:SF108">
    <property type="entry name" value="RE10231P"/>
    <property type="match status" value="1"/>
</dbReference>
<dbReference type="PROSITE" id="PS51886">
    <property type="entry name" value="TLDC"/>
    <property type="match status" value="1"/>
</dbReference>
<feature type="compositionally biased region" description="Low complexity" evidence="1">
    <location>
        <begin position="10"/>
        <end position="51"/>
    </location>
</feature>
<keyword evidence="4" id="KW-1185">Reference proteome</keyword>
<evidence type="ECO:0000313" key="3">
    <source>
        <dbReference type="EMBL" id="CAD8098855.1"/>
    </source>
</evidence>
<proteinExistence type="predicted"/>
<evidence type="ECO:0000313" key="4">
    <source>
        <dbReference type="Proteomes" id="UP000692954"/>
    </source>
</evidence>
<feature type="domain" description="TLDc" evidence="2">
    <location>
        <begin position="230"/>
        <end position="408"/>
    </location>
</feature>
<gene>
    <name evidence="3" type="ORF">PSON_ATCC_30995.1.T0710018</name>
</gene>
<dbReference type="OrthoDB" id="289228at2759"/>